<sequence length="60" mass="6541">MARAIVIFEDDKDEGGFSVKITFEPGLERGQRLTMAQQCGLALAGELGEEVEDVLESDPE</sequence>
<evidence type="ECO:0000313" key="2">
    <source>
        <dbReference type="Proteomes" id="UP000184139"/>
    </source>
</evidence>
<accession>A0A1M5S5Y3</accession>
<reference evidence="1 2" key="1">
    <citation type="submission" date="2016-11" db="EMBL/GenBank/DDBJ databases">
        <authorList>
            <person name="Jaros S."/>
            <person name="Januszkiewicz K."/>
            <person name="Wedrychowicz H."/>
        </authorList>
    </citation>
    <scope>NUCLEOTIDE SEQUENCE [LARGE SCALE GENOMIC DNA]</scope>
    <source>
        <strain evidence="1 2">DSM 9705</strain>
    </source>
</reference>
<dbReference type="EMBL" id="FQXS01000001">
    <property type="protein sequence ID" value="SHH33914.1"/>
    <property type="molecule type" value="Genomic_DNA"/>
</dbReference>
<dbReference type="STRING" id="1121409.SAMN02745124_00179"/>
<proteinExistence type="predicted"/>
<gene>
    <name evidence="1" type="ORF">SAMN02745124_00179</name>
</gene>
<dbReference type="AlphaFoldDB" id="A0A1M5S5Y3"/>
<protein>
    <submittedName>
        <fullName evidence="1">Uncharacterized protein</fullName>
    </submittedName>
</protein>
<evidence type="ECO:0000313" key="1">
    <source>
        <dbReference type="EMBL" id="SHH33914.1"/>
    </source>
</evidence>
<name>A0A1M5S5Y3_9BACT</name>
<keyword evidence="2" id="KW-1185">Reference proteome</keyword>
<dbReference type="Proteomes" id="UP000184139">
    <property type="component" value="Unassembled WGS sequence"/>
</dbReference>
<dbReference type="RefSeq" id="WP_073372945.1">
    <property type="nucleotide sequence ID" value="NZ_FQXS01000001.1"/>
</dbReference>
<organism evidence="1 2">
    <name type="scientific">Desulfofustis glycolicus DSM 9705</name>
    <dbReference type="NCBI Taxonomy" id="1121409"/>
    <lineage>
        <taxon>Bacteria</taxon>
        <taxon>Pseudomonadati</taxon>
        <taxon>Thermodesulfobacteriota</taxon>
        <taxon>Desulfobulbia</taxon>
        <taxon>Desulfobulbales</taxon>
        <taxon>Desulfocapsaceae</taxon>
        <taxon>Desulfofustis</taxon>
    </lineage>
</organism>